<keyword evidence="3" id="KW-1185">Reference proteome</keyword>
<proteinExistence type="predicted"/>
<dbReference type="Gene3D" id="3.40.50.300">
    <property type="entry name" value="P-loop containing nucleotide triphosphate hydrolases"/>
    <property type="match status" value="1"/>
</dbReference>
<feature type="compositionally biased region" description="Polar residues" evidence="1">
    <location>
        <begin position="37"/>
        <end position="52"/>
    </location>
</feature>
<comment type="caution">
    <text evidence="2">The sequence shown here is derived from an EMBL/GenBank/DDBJ whole genome shotgun (WGS) entry which is preliminary data.</text>
</comment>
<reference evidence="3" key="1">
    <citation type="journal article" date="2019" name="Int. J. Syst. Evol. Microbiol.">
        <title>The Global Catalogue of Microorganisms (GCM) 10K type strain sequencing project: providing services to taxonomists for standard genome sequencing and annotation.</title>
        <authorList>
            <consortium name="The Broad Institute Genomics Platform"/>
            <consortium name="The Broad Institute Genome Sequencing Center for Infectious Disease"/>
            <person name="Wu L."/>
            <person name="Ma J."/>
        </authorList>
    </citation>
    <scope>NUCLEOTIDE SEQUENCE [LARGE SCALE GENOMIC DNA]</scope>
    <source>
        <strain evidence="3">CGMCC 4.7237</strain>
    </source>
</reference>
<dbReference type="RefSeq" id="WP_386431116.1">
    <property type="nucleotide sequence ID" value="NZ_JBHSBB010000014.1"/>
</dbReference>
<protein>
    <recommendedName>
        <fullName evidence="4">ABC transporter ATP-binding protein</fullName>
    </recommendedName>
</protein>
<dbReference type="SUPFAM" id="SSF52540">
    <property type="entry name" value="P-loop containing nucleoside triphosphate hydrolases"/>
    <property type="match status" value="1"/>
</dbReference>
<dbReference type="EMBL" id="JBHSBB010000014">
    <property type="protein sequence ID" value="MFC4033877.1"/>
    <property type="molecule type" value="Genomic_DNA"/>
</dbReference>
<evidence type="ECO:0008006" key="4">
    <source>
        <dbReference type="Google" id="ProtNLM"/>
    </source>
</evidence>
<gene>
    <name evidence="2" type="ORF">ACFO3J_20680</name>
</gene>
<evidence type="ECO:0000313" key="2">
    <source>
        <dbReference type="EMBL" id="MFC4033877.1"/>
    </source>
</evidence>
<sequence length="88" mass="8622">MASGTTVPLTTHCLEEAEALAGRVAILRQGSIVASGTSSQVTGAYGQRNVSGAPSARRAPVTAVAAVQGPAAEGGPFVSKSASVLQEG</sequence>
<dbReference type="Proteomes" id="UP001595765">
    <property type="component" value="Unassembled WGS sequence"/>
</dbReference>
<accession>A0ABV8HPC5</accession>
<evidence type="ECO:0000313" key="3">
    <source>
        <dbReference type="Proteomes" id="UP001595765"/>
    </source>
</evidence>
<organism evidence="2 3">
    <name type="scientific">Streptomyces polygonati</name>
    <dbReference type="NCBI Taxonomy" id="1617087"/>
    <lineage>
        <taxon>Bacteria</taxon>
        <taxon>Bacillati</taxon>
        <taxon>Actinomycetota</taxon>
        <taxon>Actinomycetes</taxon>
        <taxon>Kitasatosporales</taxon>
        <taxon>Streptomycetaceae</taxon>
        <taxon>Streptomyces</taxon>
    </lineage>
</organism>
<name>A0ABV8HPC5_9ACTN</name>
<evidence type="ECO:0000256" key="1">
    <source>
        <dbReference type="SAM" id="MobiDB-lite"/>
    </source>
</evidence>
<dbReference type="InterPro" id="IPR027417">
    <property type="entry name" value="P-loop_NTPase"/>
</dbReference>
<feature type="region of interest" description="Disordered" evidence="1">
    <location>
        <begin position="37"/>
        <end position="56"/>
    </location>
</feature>